<evidence type="ECO:0000313" key="4">
    <source>
        <dbReference type="Proteomes" id="UP000246114"/>
    </source>
</evidence>
<organism evidence="3 4">
    <name type="scientific">Clostridium cadaveris</name>
    <dbReference type="NCBI Taxonomy" id="1529"/>
    <lineage>
        <taxon>Bacteria</taxon>
        <taxon>Bacillati</taxon>
        <taxon>Bacillota</taxon>
        <taxon>Clostridia</taxon>
        <taxon>Eubacteriales</taxon>
        <taxon>Clostridiaceae</taxon>
        <taxon>Clostridium</taxon>
    </lineage>
</organism>
<feature type="domain" description="Actin-like protein N-terminal" evidence="1">
    <location>
        <begin position="4"/>
        <end position="131"/>
    </location>
</feature>
<dbReference type="SUPFAM" id="SSF53067">
    <property type="entry name" value="Actin-like ATPase domain"/>
    <property type="match status" value="2"/>
</dbReference>
<dbReference type="AlphaFoldDB" id="A0A316M7E8"/>
<dbReference type="Gene3D" id="3.30.420.40">
    <property type="match status" value="2"/>
</dbReference>
<dbReference type="Pfam" id="PF21522">
    <property type="entry name" value="MreB-like_C"/>
    <property type="match status" value="1"/>
</dbReference>
<proteinExistence type="predicted"/>
<sequence>MIIGVDLGNFAVKTSKGVSFLAKVSNNKSLNENSDILELENKAYYLEEGNFDTEYRKAYKNSLIPLLFAAIGLSTDDVTNEIVCGLPLSQYQEDKEYLRNLILQNSNKTITINGARKNILIDDVEIVPEGVAAVPDEFEGIVLDIGGRTTDVCLLINEGCKRKIKKPYSLAKGVLNLQGDFIKVINNKFGLDLNLEDTERILRNGLKIYGEQQNIDFATSVYRTFIEDVISQIRVDYSVKTYDIALVGGGAEMLYKIIQSILPNVQLIKNSFFANALGYERIGENIWL</sequence>
<evidence type="ECO:0000313" key="3">
    <source>
        <dbReference type="EMBL" id="PWL52935.1"/>
    </source>
</evidence>
<dbReference type="Proteomes" id="UP000246114">
    <property type="component" value="Unassembled WGS sequence"/>
</dbReference>
<dbReference type="InterPro" id="IPR043129">
    <property type="entry name" value="ATPase_NBD"/>
</dbReference>
<reference evidence="3 4" key="1">
    <citation type="submission" date="2018-03" db="EMBL/GenBank/DDBJ databases">
        <title>The uncultured portion of the human microbiome is neutrally assembled.</title>
        <authorList>
            <person name="Jeraldo P."/>
            <person name="Boardman L."/>
            <person name="White B.A."/>
            <person name="Nelson H."/>
            <person name="Goldenfeld N."/>
            <person name="Chia N."/>
        </authorList>
    </citation>
    <scope>NUCLEOTIDE SEQUENCE [LARGE SCALE GENOMIC DNA]</scope>
    <source>
        <strain evidence="3">CIM:MAG 903</strain>
    </source>
</reference>
<dbReference type="InterPro" id="IPR040607">
    <property type="entry name" value="ALP_N"/>
</dbReference>
<protein>
    <submittedName>
        <fullName evidence="3">Uncharacterized protein</fullName>
    </submittedName>
</protein>
<dbReference type="Pfam" id="PF17989">
    <property type="entry name" value="ALP_N"/>
    <property type="match status" value="1"/>
</dbReference>
<comment type="caution">
    <text evidence="3">The sequence shown here is derived from an EMBL/GenBank/DDBJ whole genome shotgun (WGS) entry which is preliminary data.</text>
</comment>
<accession>A0A316M7E8</accession>
<dbReference type="InterPro" id="IPR049067">
    <property type="entry name" value="MreB-like_C"/>
</dbReference>
<gene>
    <name evidence="3" type="ORF">DBY38_08630</name>
</gene>
<dbReference type="EMBL" id="QAMZ01000043">
    <property type="protein sequence ID" value="PWL52935.1"/>
    <property type="molecule type" value="Genomic_DNA"/>
</dbReference>
<evidence type="ECO:0000259" key="1">
    <source>
        <dbReference type="Pfam" id="PF17989"/>
    </source>
</evidence>
<name>A0A316M7E8_9CLOT</name>
<feature type="domain" description="Actin homologue MreB-like C-terminal" evidence="2">
    <location>
        <begin position="142"/>
        <end position="256"/>
    </location>
</feature>
<evidence type="ECO:0000259" key="2">
    <source>
        <dbReference type="Pfam" id="PF21522"/>
    </source>
</evidence>